<keyword evidence="2" id="KW-0472">Membrane</keyword>
<name>A0A1J4K7Q8_9EUKA</name>
<dbReference type="SUPFAM" id="SSF81296">
    <property type="entry name" value="E set domains"/>
    <property type="match status" value="1"/>
</dbReference>
<protein>
    <recommendedName>
        <fullName evidence="5">EGF-like domain-containing protein</fullName>
    </recommendedName>
</protein>
<dbReference type="SUPFAM" id="SSF57184">
    <property type="entry name" value="Growth factor receptor domain"/>
    <property type="match status" value="1"/>
</dbReference>
<dbReference type="AlphaFoldDB" id="A0A1J4K7Q8"/>
<feature type="transmembrane region" description="Helical" evidence="2">
    <location>
        <begin position="184"/>
        <end position="206"/>
    </location>
</feature>
<dbReference type="Gene3D" id="2.60.40.10">
    <property type="entry name" value="Immunoglobulins"/>
    <property type="match status" value="1"/>
</dbReference>
<feature type="region of interest" description="Disordered" evidence="1">
    <location>
        <begin position="217"/>
        <end position="241"/>
    </location>
</feature>
<evidence type="ECO:0000313" key="4">
    <source>
        <dbReference type="Proteomes" id="UP000179807"/>
    </source>
</evidence>
<dbReference type="CDD" id="cd00102">
    <property type="entry name" value="IPT"/>
    <property type="match status" value="1"/>
</dbReference>
<dbReference type="EMBL" id="MLAK01000711">
    <property type="protein sequence ID" value="OHT06920.1"/>
    <property type="molecule type" value="Genomic_DNA"/>
</dbReference>
<comment type="caution">
    <text evidence="3">The sequence shown here is derived from an EMBL/GenBank/DDBJ whole genome shotgun (WGS) entry which is preliminary data.</text>
</comment>
<feature type="compositionally biased region" description="Basic and acidic residues" evidence="1">
    <location>
        <begin position="217"/>
        <end position="227"/>
    </location>
</feature>
<reference evidence="3" key="1">
    <citation type="submission" date="2016-10" db="EMBL/GenBank/DDBJ databases">
        <authorList>
            <person name="Benchimol M."/>
            <person name="Almeida L.G."/>
            <person name="Vasconcelos A.T."/>
            <person name="Perreira-Neves A."/>
            <person name="Rosa I.A."/>
            <person name="Tasca T."/>
            <person name="Bogo M.R."/>
            <person name="de Souza W."/>
        </authorList>
    </citation>
    <scope>NUCLEOTIDE SEQUENCE [LARGE SCALE GENOMIC DNA]</scope>
    <source>
        <strain evidence="3">K</strain>
    </source>
</reference>
<dbReference type="Proteomes" id="UP000179807">
    <property type="component" value="Unassembled WGS sequence"/>
</dbReference>
<dbReference type="VEuPathDB" id="TrichDB:TRFO_24965"/>
<dbReference type="GeneID" id="94838751"/>
<gene>
    <name evidence="3" type="ORF">TRFO_24965</name>
</gene>
<feature type="compositionally biased region" description="Basic residues" evidence="1">
    <location>
        <begin position="228"/>
        <end position="241"/>
    </location>
</feature>
<keyword evidence="4" id="KW-1185">Reference proteome</keyword>
<keyword evidence="2" id="KW-0812">Transmembrane</keyword>
<dbReference type="OrthoDB" id="4405280at2759"/>
<proteinExistence type="predicted"/>
<organism evidence="3 4">
    <name type="scientific">Tritrichomonas foetus</name>
    <dbReference type="NCBI Taxonomy" id="1144522"/>
    <lineage>
        <taxon>Eukaryota</taxon>
        <taxon>Metamonada</taxon>
        <taxon>Parabasalia</taxon>
        <taxon>Tritrichomonadida</taxon>
        <taxon>Tritrichomonadidae</taxon>
        <taxon>Tritrichomonas</taxon>
    </lineage>
</organism>
<dbReference type="RefSeq" id="XP_068360056.1">
    <property type="nucleotide sequence ID" value="XM_068504047.1"/>
</dbReference>
<evidence type="ECO:0000256" key="1">
    <source>
        <dbReference type="SAM" id="MobiDB-lite"/>
    </source>
</evidence>
<dbReference type="InterPro" id="IPR009030">
    <property type="entry name" value="Growth_fac_rcpt_cys_sf"/>
</dbReference>
<dbReference type="InterPro" id="IPR013783">
    <property type="entry name" value="Ig-like_fold"/>
</dbReference>
<accession>A0A1J4K7Q8</accession>
<evidence type="ECO:0000256" key="2">
    <source>
        <dbReference type="SAM" id="Phobius"/>
    </source>
</evidence>
<keyword evidence="2" id="KW-1133">Transmembrane helix</keyword>
<dbReference type="Gene3D" id="2.10.25.10">
    <property type="entry name" value="Laminin"/>
    <property type="match status" value="1"/>
</dbReference>
<evidence type="ECO:0008006" key="5">
    <source>
        <dbReference type="Google" id="ProtNLM"/>
    </source>
</evidence>
<sequence length="241" mass="27971">MIDEIDYSLYYDDDDFPEDQDINCTYPNTFKDDGFCSCIEGFEGDPYDPNGCYKCMETCGENAECVFPGTCKCMMGYEGNPTKKCEIILPKILNMSTNFSFVEGGTLVTVSYSYNNVGPFSAFCKFGDRYVNAEITNTKQKFITCRAPPKQPQIVNFYISFDGHHWSTEDVKFEYKIQFTIVNIVPFVFLYFGLIGVIALILYCSFRKKIMQPTKEEKEPFFNDPERPRKRRQRARRRGHL</sequence>
<dbReference type="InterPro" id="IPR014756">
    <property type="entry name" value="Ig_E-set"/>
</dbReference>
<evidence type="ECO:0000313" key="3">
    <source>
        <dbReference type="EMBL" id="OHT06920.1"/>
    </source>
</evidence>